<dbReference type="EMBL" id="JAIWYP010000004">
    <property type="protein sequence ID" value="KAH3839965.1"/>
    <property type="molecule type" value="Genomic_DNA"/>
</dbReference>
<name>A0A9D4KI55_DREPO</name>
<gene>
    <name evidence="1" type="ORF">DPMN_113405</name>
</gene>
<keyword evidence="2" id="KW-1185">Reference proteome</keyword>
<organism evidence="1 2">
    <name type="scientific">Dreissena polymorpha</name>
    <name type="common">Zebra mussel</name>
    <name type="synonym">Mytilus polymorpha</name>
    <dbReference type="NCBI Taxonomy" id="45954"/>
    <lineage>
        <taxon>Eukaryota</taxon>
        <taxon>Metazoa</taxon>
        <taxon>Spiralia</taxon>
        <taxon>Lophotrochozoa</taxon>
        <taxon>Mollusca</taxon>
        <taxon>Bivalvia</taxon>
        <taxon>Autobranchia</taxon>
        <taxon>Heteroconchia</taxon>
        <taxon>Euheterodonta</taxon>
        <taxon>Imparidentia</taxon>
        <taxon>Neoheterodontei</taxon>
        <taxon>Myida</taxon>
        <taxon>Dreissenoidea</taxon>
        <taxon>Dreissenidae</taxon>
        <taxon>Dreissena</taxon>
    </lineage>
</organism>
<reference evidence="1" key="1">
    <citation type="journal article" date="2019" name="bioRxiv">
        <title>The Genome of the Zebra Mussel, Dreissena polymorpha: A Resource for Invasive Species Research.</title>
        <authorList>
            <person name="McCartney M.A."/>
            <person name="Auch B."/>
            <person name="Kono T."/>
            <person name="Mallez S."/>
            <person name="Zhang Y."/>
            <person name="Obille A."/>
            <person name="Becker A."/>
            <person name="Abrahante J.E."/>
            <person name="Garbe J."/>
            <person name="Badalamenti J.P."/>
            <person name="Herman A."/>
            <person name="Mangelson H."/>
            <person name="Liachko I."/>
            <person name="Sullivan S."/>
            <person name="Sone E.D."/>
            <person name="Koren S."/>
            <person name="Silverstein K.A.T."/>
            <person name="Beckman K.B."/>
            <person name="Gohl D.M."/>
        </authorList>
    </citation>
    <scope>NUCLEOTIDE SEQUENCE</scope>
    <source>
        <strain evidence="1">Duluth1</strain>
        <tissue evidence="1">Whole animal</tissue>
    </source>
</reference>
<reference evidence="1" key="2">
    <citation type="submission" date="2020-11" db="EMBL/GenBank/DDBJ databases">
        <authorList>
            <person name="McCartney M.A."/>
            <person name="Auch B."/>
            <person name="Kono T."/>
            <person name="Mallez S."/>
            <person name="Becker A."/>
            <person name="Gohl D.M."/>
            <person name="Silverstein K.A.T."/>
            <person name="Koren S."/>
            <person name="Bechman K.B."/>
            <person name="Herman A."/>
            <person name="Abrahante J.E."/>
            <person name="Garbe J."/>
        </authorList>
    </citation>
    <scope>NUCLEOTIDE SEQUENCE</scope>
    <source>
        <strain evidence="1">Duluth1</strain>
        <tissue evidence="1">Whole animal</tissue>
    </source>
</reference>
<protein>
    <submittedName>
        <fullName evidence="1">Uncharacterized protein</fullName>
    </submittedName>
</protein>
<accession>A0A9D4KI55</accession>
<dbReference type="Proteomes" id="UP000828390">
    <property type="component" value="Unassembled WGS sequence"/>
</dbReference>
<evidence type="ECO:0000313" key="1">
    <source>
        <dbReference type="EMBL" id="KAH3839965.1"/>
    </source>
</evidence>
<sequence length="51" mass="5768">MAGFLREFEDVLAKNEYDLDNFAAVEHCIYTGEAKPIRQNIHIIPVAFVTG</sequence>
<comment type="caution">
    <text evidence="1">The sequence shown here is derived from an EMBL/GenBank/DDBJ whole genome shotgun (WGS) entry which is preliminary data.</text>
</comment>
<proteinExistence type="predicted"/>
<evidence type="ECO:0000313" key="2">
    <source>
        <dbReference type="Proteomes" id="UP000828390"/>
    </source>
</evidence>
<dbReference type="AlphaFoldDB" id="A0A9D4KI55"/>